<comment type="caution">
    <text evidence="2">The sequence shown here is derived from an EMBL/GenBank/DDBJ whole genome shotgun (WGS) entry which is preliminary data.</text>
</comment>
<proteinExistence type="predicted"/>
<evidence type="ECO:0000313" key="2">
    <source>
        <dbReference type="EMBL" id="KFH47191.1"/>
    </source>
</evidence>
<keyword evidence="3" id="KW-1185">Reference proteome</keyword>
<evidence type="ECO:0000256" key="1">
    <source>
        <dbReference type="SAM" id="MobiDB-lite"/>
    </source>
</evidence>
<gene>
    <name evidence="2" type="ORF">ACRE_020440</name>
</gene>
<evidence type="ECO:0000313" key="3">
    <source>
        <dbReference type="Proteomes" id="UP000029964"/>
    </source>
</evidence>
<feature type="region of interest" description="Disordered" evidence="1">
    <location>
        <begin position="1"/>
        <end position="45"/>
    </location>
</feature>
<sequence>MMIRGLSCSKPATGSEGASPEGEQTQILDLYSRRQPASGASHKTWSAWKISRDGEDSWEFQVVDE</sequence>
<accession>A0A086TCV9</accession>
<dbReference type="EMBL" id="JPKY01000012">
    <property type="protein sequence ID" value="KFH47191.1"/>
    <property type="molecule type" value="Genomic_DNA"/>
</dbReference>
<reference evidence="3" key="1">
    <citation type="journal article" date="2014" name="Genome Announc.">
        <title>Genome sequence and annotation of Acremonium chrysogenum, producer of the beta-lactam antibiotic cephalosporin C.</title>
        <authorList>
            <person name="Terfehr D."/>
            <person name="Dahlmann T.A."/>
            <person name="Specht T."/>
            <person name="Zadra I."/>
            <person name="Kuernsteiner H."/>
            <person name="Kueck U."/>
        </authorList>
    </citation>
    <scope>NUCLEOTIDE SEQUENCE [LARGE SCALE GENOMIC DNA]</scope>
    <source>
        <strain evidence="3">ATCC 11550 / CBS 779.69 / DSM 880 / IAM 14645 / JCM 23072 / IMI 49137</strain>
    </source>
</reference>
<dbReference type="HOGENOM" id="CLU_2849130_0_0_1"/>
<dbReference type="AlphaFoldDB" id="A0A086TCV9"/>
<organism evidence="2 3">
    <name type="scientific">Hapsidospora chrysogenum (strain ATCC 11550 / CBS 779.69 / DSM 880 / IAM 14645 / JCM 23072 / IMI 49137)</name>
    <name type="common">Acremonium chrysogenum</name>
    <dbReference type="NCBI Taxonomy" id="857340"/>
    <lineage>
        <taxon>Eukaryota</taxon>
        <taxon>Fungi</taxon>
        <taxon>Dikarya</taxon>
        <taxon>Ascomycota</taxon>
        <taxon>Pezizomycotina</taxon>
        <taxon>Sordariomycetes</taxon>
        <taxon>Hypocreomycetidae</taxon>
        <taxon>Hypocreales</taxon>
        <taxon>Bionectriaceae</taxon>
        <taxon>Hapsidospora</taxon>
    </lineage>
</organism>
<dbReference type="Proteomes" id="UP000029964">
    <property type="component" value="Unassembled WGS sequence"/>
</dbReference>
<protein>
    <submittedName>
        <fullName evidence="2">Uncharacterized protein</fullName>
    </submittedName>
</protein>
<name>A0A086TCV9_HAPC1</name>